<keyword evidence="8" id="KW-1185">Reference proteome</keyword>
<proteinExistence type="predicted"/>
<dbReference type="Pfam" id="PF02954">
    <property type="entry name" value="HTH_8"/>
    <property type="match status" value="1"/>
</dbReference>
<dbReference type="SMART" id="SM00382">
    <property type="entry name" value="AAA"/>
    <property type="match status" value="1"/>
</dbReference>
<keyword evidence="4 7" id="KW-0238">DNA-binding</keyword>
<dbReference type="PROSITE" id="PS50045">
    <property type="entry name" value="SIGMA54_INTERACT_4"/>
    <property type="match status" value="1"/>
</dbReference>
<dbReference type="PROSITE" id="PS00675">
    <property type="entry name" value="SIGMA54_INTERACT_1"/>
    <property type="match status" value="1"/>
</dbReference>
<protein>
    <submittedName>
        <fullName evidence="7">DNA-binding NtrC family response regulator</fullName>
    </submittedName>
</protein>
<evidence type="ECO:0000256" key="3">
    <source>
        <dbReference type="ARBA" id="ARBA00023015"/>
    </source>
</evidence>
<dbReference type="InterPro" id="IPR025662">
    <property type="entry name" value="Sigma_54_int_dom_ATP-bd_1"/>
</dbReference>
<feature type="domain" description="Sigma-54 factor interaction" evidence="6">
    <location>
        <begin position="190"/>
        <end position="417"/>
    </location>
</feature>
<dbReference type="Gene3D" id="3.40.50.10770">
    <property type="entry name" value="Hypothetical protein VC1899 like domain (Restriction endonuclease-like)"/>
    <property type="match status" value="1"/>
</dbReference>
<evidence type="ECO:0000313" key="8">
    <source>
        <dbReference type="Proteomes" id="UP000717634"/>
    </source>
</evidence>
<dbReference type="Pfam" id="PF00158">
    <property type="entry name" value="Sigma54_activat"/>
    <property type="match status" value="1"/>
</dbReference>
<keyword evidence="5" id="KW-0804">Transcription</keyword>
<dbReference type="PROSITE" id="PS00688">
    <property type="entry name" value="SIGMA54_INTERACT_3"/>
    <property type="match status" value="1"/>
</dbReference>
<evidence type="ECO:0000259" key="6">
    <source>
        <dbReference type="PROSITE" id="PS50045"/>
    </source>
</evidence>
<dbReference type="InterPro" id="IPR003593">
    <property type="entry name" value="AAA+_ATPase"/>
</dbReference>
<organism evidence="7 8">
    <name type="scientific">Hymenobacter artigasi</name>
    <dbReference type="NCBI Taxonomy" id="2719616"/>
    <lineage>
        <taxon>Bacteria</taxon>
        <taxon>Pseudomonadati</taxon>
        <taxon>Bacteroidota</taxon>
        <taxon>Cytophagia</taxon>
        <taxon>Cytophagales</taxon>
        <taxon>Hymenobacteraceae</taxon>
        <taxon>Hymenobacter</taxon>
    </lineage>
</organism>
<sequence length="489" mass="54802">MAHLLVSWLARKNDFRFIEGKFDKVNPTGPNSQFHEYFFLENGLDEHVLLYSTAKDEPLAERLLAHLLGKFPKRNIRIELLPLVNVIDLAEVKTKVETWLLQHKGQELTIFFSPGTPIMQLAWYVCHTTLGLRTRLVQTQEGKFSPDGLPALMRLDVERSATPVTAIIREQQLKSGSSPLIPDEDTHFLSDSLHTVYQRASQVAQTDNVTVLIRGESGTGKERLAQFVHEQSVRNKAPFRALNCAALTDTLLESRLFGHKKGSFTGADQNAEGEFKAAEGGTLFLDEIGDISPALQVTLLRVLQSDEIQPIGGKPQKVNVRVIAATHAQLEERCEQGLFRWDLYFRLAVAELELPSLREWPSKEREALIDHLVKRQQKSLQKAQPLRLTAATRKLLLDHPFPGNVRELENLLTKLYIFVPGDNPAVRPQDLPVRYRQTGAANTSTSLLMRDAERAHAVRVLNLCGGVKAKAAKALGLDVRTLTSMLLSD</sequence>
<evidence type="ECO:0000256" key="4">
    <source>
        <dbReference type="ARBA" id="ARBA00023125"/>
    </source>
</evidence>
<dbReference type="Proteomes" id="UP000717634">
    <property type="component" value="Unassembled WGS sequence"/>
</dbReference>
<gene>
    <name evidence="7" type="ORF">HBN54_004231</name>
</gene>
<dbReference type="InterPro" id="IPR009057">
    <property type="entry name" value="Homeodomain-like_sf"/>
</dbReference>
<keyword evidence="1" id="KW-0547">Nucleotide-binding</keyword>
<dbReference type="SUPFAM" id="SSF46689">
    <property type="entry name" value="Homeodomain-like"/>
    <property type="match status" value="1"/>
</dbReference>
<dbReference type="SUPFAM" id="SSF52540">
    <property type="entry name" value="P-loop containing nucleoside triphosphate hydrolases"/>
    <property type="match status" value="1"/>
</dbReference>
<dbReference type="Gene3D" id="1.10.8.60">
    <property type="match status" value="1"/>
</dbReference>
<keyword evidence="3" id="KW-0805">Transcription regulation</keyword>
<keyword evidence="2" id="KW-0067">ATP-binding</keyword>
<evidence type="ECO:0000256" key="2">
    <source>
        <dbReference type="ARBA" id="ARBA00022840"/>
    </source>
</evidence>
<dbReference type="RefSeq" id="WP_168675172.1">
    <property type="nucleotide sequence ID" value="NZ_JAAVTK010000019.1"/>
</dbReference>
<dbReference type="InterPro" id="IPR025943">
    <property type="entry name" value="Sigma_54_int_dom_ATP-bd_2"/>
</dbReference>
<dbReference type="PANTHER" id="PTHR32071">
    <property type="entry name" value="TRANSCRIPTIONAL REGULATORY PROTEIN"/>
    <property type="match status" value="1"/>
</dbReference>
<dbReference type="InterPro" id="IPR002197">
    <property type="entry name" value="HTH_Fis"/>
</dbReference>
<dbReference type="InterPro" id="IPR058031">
    <property type="entry name" value="AAA_lid_NorR"/>
</dbReference>
<reference evidence="7 8" key="1">
    <citation type="submission" date="2020-03" db="EMBL/GenBank/DDBJ databases">
        <title>Genomic Encyclopedia of Type Strains, Phase IV (KMG-V): Genome sequencing to study the core and pangenomes of soil and plant-associated prokaryotes.</title>
        <authorList>
            <person name="Whitman W."/>
        </authorList>
    </citation>
    <scope>NUCLEOTIDE SEQUENCE [LARGE SCALE GENOMIC DNA]</scope>
    <source>
        <strain evidence="7 8">1B</strain>
    </source>
</reference>
<dbReference type="PROSITE" id="PS00676">
    <property type="entry name" value="SIGMA54_INTERACT_2"/>
    <property type="match status" value="1"/>
</dbReference>
<dbReference type="Gene3D" id="3.40.50.300">
    <property type="entry name" value="P-loop containing nucleotide triphosphate hydrolases"/>
    <property type="match status" value="1"/>
</dbReference>
<dbReference type="InterPro" id="IPR027417">
    <property type="entry name" value="P-loop_NTPase"/>
</dbReference>
<dbReference type="InterPro" id="IPR002078">
    <property type="entry name" value="Sigma_54_int"/>
</dbReference>
<comment type="caution">
    <text evidence="7">The sequence shown here is derived from an EMBL/GenBank/DDBJ whole genome shotgun (WGS) entry which is preliminary data.</text>
</comment>
<dbReference type="GO" id="GO:0003677">
    <property type="term" value="F:DNA binding"/>
    <property type="evidence" value="ECO:0007669"/>
    <property type="project" value="UniProtKB-KW"/>
</dbReference>
<evidence type="ECO:0000256" key="1">
    <source>
        <dbReference type="ARBA" id="ARBA00022741"/>
    </source>
</evidence>
<dbReference type="Pfam" id="PF25601">
    <property type="entry name" value="AAA_lid_14"/>
    <property type="match status" value="1"/>
</dbReference>
<dbReference type="Gene3D" id="1.10.10.60">
    <property type="entry name" value="Homeodomain-like"/>
    <property type="match status" value="1"/>
</dbReference>
<dbReference type="InterPro" id="IPR025944">
    <property type="entry name" value="Sigma_54_int_dom_CS"/>
</dbReference>
<name>A0ABX1HR30_9BACT</name>
<dbReference type="EMBL" id="JAAVTK010000019">
    <property type="protein sequence ID" value="NKI91611.1"/>
    <property type="molecule type" value="Genomic_DNA"/>
</dbReference>
<evidence type="ECO:0000313" key="7">
    <source>
        <dbReference type="EMBL" id="NKI91611.1"/>
    </source>
</evidence>
<dbReference type="CDD" id="cd00009">
    <property type="entry name" value="AAA"/>
    <property type="match status" value="1"/>
</dbReference>
<evidence type="ECO:0000256" key="5">
    <source>
        <dbReference type="ARBA" id="ARBA00023163"/>
    </source>
</evidence>
<accession>A0ABX1HR30</accession>